<dbReference type="AlphaFoldDB" id="W3WV83"/>
<keyword evidence="1" id="KW-1133">Transmembrane helix</keyword>
<accession>W3WV83</accession>
<feature type="transmembrane region" description="Helical" evidence="1">
    <location>
        <begin position="246"/>
        <end position="270"/>
    </location>
</feature>
<name>W3WV83_PESFW</name>
<organism evidence="2 3">
    <name type="scientific">Pestalotiopsis fici (strain W106-1 / CGMCC3.15140)</name>
    <dbReference type="NCBI Taxonomy" id="1229662"/>
    <lineage>
        <taxon>Eukaryota</taxon>
        <taxon>Fungi</taxon>
        <taxon>Dikarya</taxon>
        <taxon>Ascomycota</taxon>
        <taxon>Pezizomycotina</taxon>
        <taxon>Sordariomycetes</taxon>
        <taxon>Xylariomycetidae</taxon>
        <taxon>Amphisphaeriales</taxon>
        <taxon>Sporocadaceae</taxon>
        <taxon>Pestalotiopsis</taxon>
    </lineage>
</organism>
<dbReference type="GeneID" id="19274853"/>
<keyword evidence="1" id="KW-0472">Membrane</keyword>
<proteinExistence type="predicted"/>
<dbReference type="RefSeq" id="XP_007836612.1">
    <property type="nucleotide sequence ID" value="XM_007838421.1"/>
</dbReference>
<dbReference type="OrthoDB" id="5428890at2759"/>
<dbReference type="InParanoid" id="W3WV83"/>
<dbReference type="EMBL" id="KI912115">
    <property type="protein sequence ID" value="ETS77778.1"/>
    <property type="molecule type" value="Genomic_DNA"/>
</dbReference>
<gene>
    <name evidence="2" type="ORF">PFICI_09840</name>
</gene>
<dbReference type="OMA" id="RTADENW"/>
<evidence type="ECO:0000256" key="1">
    <source>
        <dbReference type="SAM" id="Phobius"/>
    </source>
</evidence>
<reference evidence="3" key="1">
    <citation type="journal article" date="2015" name="BMC Genomics">
        <title>Genomic and transcriptomic analysis of the endophytic fungus Pestalotiopsis fici reveals its lifestyle and high potential for synthesis of natural products.</title>
        <authorList>
            <person name="Wang X."/>
            <person name="Zhang X."/>
            <person name="Liu L."/>
            <person name="Xiang M."/>
            <person name="Wang W."/>
            <person name="Sun X."/>
            <person name="Che Y."/>
            <person name="Guo L."/>
            <person name="Liu G."/>
            <person name="Guo L."/>
            <person name="Wang C."/>
            <person name="Yin W.B."/>
            <person name="Stadler M."/>
            <person name="Zhang X."/>
            <person name="Liu X."/>
        </authorList>
    </citation>
    <scope>NUCLEOTIDE SEQUENCE [LARGE SCALE GENOMIC DNA]</scope>
    <source>
        <strain evidence="3">W106-1 / CGMCC3.15140</strain>
    </source>
</reference>
<dbReference type="Proteomes" id="UP000030651">
    <property type="component" value="Unassembled WGS sequence"/>
</dbReference>
<keyword evidence="3" id="KW-1185">Reference proteome</keyword>
<dbReference type="HOGENOM" id="CLU_921678_0_0_1"/>
<dbReference type="KEGG" id="pfy:PFICI_09840"/>
<evidence type="ECO:0000313" key="2">
    <source>
        <dbReference type="EMBL" id="ETS77778.1"/>
    </source>
</evidence>
<keyword evidence="1" id="KW-0812">Transmembrane</keyword>
<evidence type="ECO:0000313" key="3">
    <source>
        <dbReference type="Proteomes" id="UP000030651"/>
    </source>
</evidence>
<dbReference type="eggNOG" id="ENOG502SRSQ">
    <property type="taxonomic scope" value="Eukaryota"/>
</dbReference>
<protein>
    <submittedName>
        <fullName evidence="2">Uncharacterized protein</fullName>
    </submittedName>
</protein>
<sequence length="302" mass="34560">MLSQIRLLQSSNQMPRSNIVTELRLGNPASWQGQNDDLMAKSVALCYSLRLSIHIYPDTDTRFFSTQSLRWDGNESISTVVSNAFPSNWNSSDIGVIEQKLTLEYLSSFYGFKIFFIDNLVDHLTIQRTADENWLLIYQHKIFLKNELRFGSLLPQSLVEEALDTLNLLLPYDDEKTAKFLRRQSMEDFHSLGPCNRSRKTDLSEYKYFQARIAHLCAVIKDEPPIGIQQLMPGWRGSNLREFLNFWIAVFVGVLTIFSIAFGITALVYAKWAYDVALLQYQLSLAQACSEPDAVKTLPGFC</sequence>